<accession>A0A699HQY0</accession>
<protein>
    <submittedName>
        <fullName evidence="1">Uncharacterized protein</fullName>
    </submittedName>
</protein>
<name>A0A699HQY0_TANCI</name>
<sequence length="95" mass="10293">MDLKEGLGGGGFVVLGEVRSVWMVELVPVEARSKEVVDFGVVKSLQGEIPRYVMGESGGETFGVDGEPFGSRLEGIVVDREEMWDADSQSNMLGR</sequence>
<reference evidence="1" key="1">
    <citation type="journal article" date="2019" name="Sci. Rep.">
        <title>Draft genome of Tanacetum cinerariifolium, the natural source of mosquito coil.</title>
        <authorList>
            <person name="Yamashiro T."/>
            <person name="Shiraishi A."/>
            <person name="Satake H."/>
            <person name="Nakayama K."/>
        </authorList>
    </citation>
    <scope>NUCLEOTIDE SEQUENCE</scope>
</reference>
<dbReference type="EMBL" id="BKCJ010201184">
    <property type="protein sequence ID" value="GEY69721.1"/>
    <property type="molecule type" value="Genomic_DNA"/>
</dbReference>
<proteinExistence type="predicted"/>
<organism evidence="1">
    <name type="scientific">Tanacetum cinerariifolium</name>
    <name type="common">Dalmatian daisy</name>
    <name type="synonym">Chrysanthemum cinerariifolium</name>
    <dbReference type="NCBI Taxonomy" id="118510"/>
    <lineage>
        <taxon>Eukaryota</taxon>
        <taxon>Viridiplantae</taxon>
        <taxon>Streptophyta</taxon>
        <taxon>Embryophyta</taxon>
        <taxon>Tracheophyta</taxon>
        <taxon>Spermatophyta</taxon>
        <taxon>Magnoliopsida</taxon>
        <taxon>eudicotyledons</taxon>
        <taxon>Gunneridae</taxon>
        <taxon>Pentapetalae</taxon>
        <taxon>asterids</taxon>
        <taxon>campanulids</taxon>
        <taxon>Asterales</taxon>
        <taxon>Asteraceae</taxon>
        <taxon>Asteroideae</taxon>
        <taxon>Anthemideae</taxon>
        <taxon>Anthemidinae</taxon>
        <taxon>Tanacetum</taxon>
    </lineage>
</organism>
<evidence type="ECO:0000313" key="1">
    <source>
        <dbReference type="EMBL" id="GEY69721.1"/>
    </source>
</evidence>
<gene>
    <name evidence="1" type="ORF">Tci_441695</name>
</gene>
<dbReference type="AlphaFoldDB" id="A0A699HQY0"/>
<comment type="caution">
    <text evidence="1">The sequence shown here is derived from an EMBL/GenBank/DDBJ whole genome shotgun (WGS) entry which is preliminary data.</text>
</comment>